<dbReference type="Proteomes" id="UP000231466">
    <property type="component" value="Unassembled WGS sequence"/>
</dbReference>
<feature type="compositionally biased region" description="Basic and acidic residues" evidence="1">
    <location>
        <begin position="165"/>
        <end position="182"/>
    </location>
</feature>
<dbReference type="AlphaFoldDB" id="A0A2H0VIB0"/>
<evidence type="ECO:0000313" key="2">
    <source>
        <dbReference type="EMBL" id="PIR98050.1"/>
    </source>
</evidence>
<evidence type="ECO:0000256" key="1">
    <source>
        <dbReference type="SAM" id="MobiDB-lite"/>
    </source>
</evidence>
<evidence type="ECO:0000313" key="3">
    <source>
        <dbReference type="Proteomes" id="UP000231466"/>
    </source>
</evidence>
<accession>A0A2H0VIB0</accession>
<feature type="compositionally biased region" description="Basic and acidic residues" evidence="1">
    <location>
        <begin position="147"/>
        <end position="158"/>
    </location>
</feature>
<dbReference type="EMBL" id="PFAH01000005">
    <property type="protein sequence ID" value="PIR98050.1"/>
    <property type="molecule type" value="Genomic_DNA"/>
</dbReference>
<name>A0A2H0VIB0_9BACT</name>
<feature type="region of interest" description="Disordered" evidence="1">
    <location>
        <begin position="147"/>
        <end position="182"/>
    </location>
</feature>
<gene>
    <name evidence="2" type="ORF">COT89_01255</name>
</gene>
<comment type="caution">
    <text evidence="2">The sequence shown here is derived from an EMBL/GenBank/DDBJ whole genome shotgun (WGS) entry which is preliminary data.</text>
</comment>
<proteinExistence type="predicted"/>
<organism evidence="2 3">
    <name type="scientific">Candidatus Colwellbacteria bacterium CG10_big_fil_rev_8_21_14_0_10_42_22</name>
    <dbReference type="NCBI Taxonomy" id="1974540"/>
    <lineage>
        <taxon>Bacteria</taxon>
        <taxon>Candidatus Colwelliibacteriota</taxon>
    </lineage>
</organism>
<sequence length="340" mass="38513">MTTREDLEKIELENPEHWREFFKEVSAIHYGQLCQMVGEHLSGFGVEGIKIKQKEGSPKWLYDGQGLPSPSAWENWASTALGIYDDPPGKEKKDREEKKIAAAETFIGLVEILLRHGEKLSPELQEARDGLMEYGVEMPELAVFLSRKEAEQEEKKETLPQAKPESVDKVREQMKGASEQEQRRDMLALSVGLIEKQGIEETIDALIELASGAESGPMHEQLEKVLLSRPDQEGVEDLSLQPAERIRLLAYFIIEGLRHPGSAEKERRESEIELERLVKALINDYKEGGVIANPLIHRIIDGVEGLKENDFKIFVTAQLKAAARTIEKLAKEKRKPKKEE</sequence>
<reference evidence="3" key="1">
    <citation type="submission" date="2017-09" db="EMBL/GenBank/DDBJ databases">
        <title>Depth-based differentiation of microbial function through sediment-hosted aquifers and enrichment of novel symbionts in the deep terrestrial subsurface.</title>
        <authorList>
            <person name="Probst A.J."/>
            <person name="Ladd B."/>
            <person name="Jarett J.K."/>
            <person name="Geller-Mcgrath D.E."/>
            <person name="Sieber C.M.K."/>
            <person name="Emerson J.B."/>
            <person name="Anantharaman K."/>
            <person name="Thomas B.C."/>
            <person name="Malmstrom R."/>
            <person name="Stieglmeier M."/>
            <person name="Klingl A."/>
            <person name="Woyke T."/>
            <person name="Ryan C.M."/>
            <person name="Banfield J.F."/>
        </authorList>
    </citation>
    <scope>NUCLEOTIDE SEQUENCE [LARGE SCALE GENOMIC DNA]</scope>
</reference>
<protein>
    <submittedName>
        <fullName evidence="2">Uncharacterized protein</fullName>
    </submittedName>
</protein>